<dbReference type="PANTHER" id="PTHR43792:SF1">
    <property type="entry name" value="N-ACETYLTRANSFERASE DOMAIN-CONTAINING PROTEIN"/>
    <property type="match status" value="1"/>
</dbReference>
<gene>
    <name evidence="1" type="ORF">ECE50_004620</name>
</gene>
<evidence type="ECO:0000313" key="1">
    <source>
        <dbReference type="EMBL" id="NSL86103.1"/>
    </source>
</evidence>
<dbReference type="AlphaFoldDB" id="A0A433WCG8"/>
<dbReference type="InterPro" id="IPR016181">
    <property type="entry name" value="Acyl_CoA_acyltransferase"/>
</dbReference>
<organism evidence="1 2">
    <name type="scientific">Chitinophaga solisilvae</name>
    <dbReference type="NCBI Taxonomy" id="1233460"/>
    <lineage>
        <taxon>Bacteria</taxon>
        <taxon>Pseudomonadati</taxon>
        <taxon>Bacteroidota</taxon>
        <taxon>Chitinophagia</taxon>
        <taxon>Chitinophagales</taxon>
        <taxon>Chitinophagaceae</taxon>
        <taxon>Chitinophaga</taxon>
    </lineage>
</organism>
<reference evidence="1" key="1">
    <citation type="submission" date="2020-05" db="EMBL/GenBank/DDBJ databases">
        <title>Chitinophaga laudate sp. nov., isolated from a tropical peat swamp.</title>
        <authorList>
            <person name="Goh C.B.S."/>
            <person name="Lee M.S."/>
            <person name="Parimannan S."/>
            <person name="Pasbakhsh P."/>
            <person name="Yule C.M."/>
            <person name="Rajandas H."/>
            <person name="Loke S."/>
            <person name="Croft L."/>
            <person name="Tan J.B.L."/>
        </authorList>
    </citation>
    <scope>NUCLEOTIDE SEQUENCE</scope>
    <source>
        <strain evidence="1">Mgbs1</strain>
    </source>
</reference>
<dbReference type="Pfam" id="PF13302">
    <property type="entry name" value="Acetyltransf_3"/>
    <property type="match status" value="1"/>
</dbReference>
<dbReference type="InterPro" id="IPR000182">
    <property type="entry name" value="GNAT_dom"/>
</dbReference>
<dbReference type="PROSITE" id="PS51186">
    <property type="entry name" value="GNAT"/>
    <property type="match status" value="1"/>
</dbReference>
<protein>
    <submittedName>
        <fullName evidence="1">GNAT family N-acetyltransferase</fullName>
    </submittedName>
</protein>
<sequence length="173" mass="19462">MRIIYQSSDIIIREFLPEEQVLFTSLFEDEEVIRHLPRRTREQYVEIFQASLTAYGNSPFSRWGIFTTAGSGFAGMCLIREFADVPGQVELGYSLGRSYWGRGIATECVRALTAYGFAGTDTAEMVAVTTLENIGSQKALLKGGFTQQQNLKRAEEELAYFLLSRAEYEEGKA</sequence>
<dbReference type="GO" id="GO:0016747">
    <property type="term" value="F:acyltransferase activity, transferring groups other than amino-acyl groups"/>
    <property type="evidence" value="ECO:0007669"/>
    <property type="project" value="InterPro"/>
</dbReference>
<dbReference type="OrthoDB" id="9788916at2"/>
<dbReference type="SUPFAM" id="SSF55729">
    <property type="entry name" value="Acyl-CoA N-acyltransferases (Nat)"/>
    <property type="match status" value="1"/>
</dbReference>
<keyword evidence="2" id="KW-1185">Reference proteome</keyword>
<name>A0A433WCG8_9BACT</name>
<proteinExistence type="predicted"/>
<dbReference type="Gene3D" id="3.40.630.30">
    <property type="match status" value="1"/>
</dbReference>
<dbReference type="InterPro" id="IPR051531">
    <property type="entry name" value="N-acetyltransferase"/>
</dbReference>
<dbReference type="EMBL" id="RIAR02000001">
    <property type="protein sequence ID" value="NSL86103.1"/>
    <property type="molecule type" value="Genomic_DNA"/>
</dbReference>
<accession>A0A433WCG8</accession>
<dbReference type="PANTHER" id="PTHR43792">
    <property type="entry name" value="GNAT FAMILY, PUTATIVE (AFU_ORTHOLOGUE AFUA_3G00765)-RELATED-RELATED"/>
    <property type="match status" value="1"/>
</dbReference>
<comment type="caution">
    <text evidence="1">The sequence shown here is derived from an EMBL/GenBank/DDBJ whole genome shotgun (WGS) entry which is preliminary data.</text>
</comment>
<dbReference type="Proteomes" id="UP000281028">
    <property type="component" value="Unassembled WGS sequence"/>
</dbReference>
<evidence type="ECO:0000313" key="2">
    <source>
        <dbReference type="Proteomes" id="UP000281028"/>
    </source>
</evidence>